<dbReference type="PROSITE" id="PS51781">
    <property type="entry name" value="SH3B"/>
    <property type="match status" value="1"/>
</dbReference>
<dbReference type="AlphaFoldDB" id="A0A1A5I1I3"/>
<keyword evidence="1" id="KW-0732">Signal</keyword>
<organism evidence="3 4">
    <name type="scientific">Rhizobium loti</name>
    <name type="common">Mesorhizobium loti</name>
    <dbReference type="NCBI Taxonomy" id="381"/>
    <lineage>
        <taxon>Bacteria</taxon>
        <taxon>Pseudomonadati</taxon>
        <taxon>Pseudomonadota</taxon>
        <taxon>Alphaproteobacteria</taxon>
        <taxon>Hyphomicrobiales</taxon>
        <taxon>Phyllobacteriaceae</taxon>
        <taxon>Mesorhizobium</taxon>
    </lineage>
</organism>
<sequence length="105" mass="11627">MSFRAFLPAAMLVTVAGFWLGASTPGVAQYCEGTVHGLSGRYNLATGSGFLAVRTRPNSSSRMIGQLFNGYHVEIFDRRGNWYQVEIGGSTGWANARWLRNDCRY</sequence>
<dbReference type="Pfam" id="PF08239">
    <property type="entry name" value="SH3_3"/>
    <property type="match status" value="1"/>
</dbReference>
<dbReference type="OrthoDB" id="9816009at2"/>
<feature type="domain" description="SH3b" evidence="2">
    <location>
        <begin position="39"/>
        <end position="103"/>
    </location>
</feature>
<dbReference type="RefSeq" id="WP_032930097.1">
    <property type="nucleotide sequence ID" value="NZ_LZTH01000010.1"/>
</dbReference>
<reference evidence="4" key="1">
    <citation type="submission" date="2016-06" db="EMBL/GenBank/DDBJ databases">
        <title>NZP2037 Pacbio-Illumina hybrid assembly.</title>
        <authorList>
            <person name="Ramsay J.P."/>
        </authorList>
    </citation>
    <scope>NUCLEOTIDE SEQUENCE [LARGE SCALE GENOMIC DNA]</scope>
    <source>
        <strain evidence="4">R7ANS::ICEMlSym2042</strain>
    </source>
</reference>
<comment type="caution">
    <text evidence="3">The sequence shown here is derived from an EMBL/GenBank/DDBJ whole genome shotgun (WGS) entry which is preliminary data.</text>
</comment>
<dbReference type="InterPro" id="IPR003646">
    <property type="entry name" value="SH3-like_bac-type"/>
</dbReference>
<proteinExistence type="predicted"/>
<evidence type="ECO:0000313" key="3">
    <source>
        <dbReference type="EMBL" id="OBP72851.1"/>
    </source>
</evidence>
<name>A0A1A5I1I3_RHILI</name>
<evidence type="ECO:0000259" key="2">
    <source>
        <dbReference type="PROSITE" id="PS51781"/>
    </source>
</evidence>
<protein>
    <submittedName>
        <fullName evidence="3">Peptide-binding protein</fullName>
    </submittedName>
</protein>
<gene>
    <name evidence="3" type="ORF">BAE39_20190</name>
</gene>
<dbReference type="GeneID" id="66684329"/>
<feature type="chain" id="PRO_5009826993" evidence="1">
    <location>
        <begin position="29"/>
        <end position="105"/>
    </location>
</feature>
<dbReference type="Proteomes" id="UP000093748">
    <property type="component" value="Unassembled WGS sequence"/>
</dbReference>
<feature type="signal peptide" evidence="1">
    <location>
        <begin position="1"/>
        <end position="28"/>
    </location>
</feature>
<evidence type="ECO:0000313" key="4">
    <source>
        <dbReference type="Proteomes" id="UP000093748"/>
    </source>
</evidence>
<dbReference type="EMBL" id="LZTJ01000031">
    <property type="protein sequence ID" value="OBP72851.1"/>
    <property type="molecule type" value="Genomic_DNA"/>
</dbReference>
<accession>A0A1A5I1I3</accession>
<evidence type="ECO:0000256" key="1">
    <source>
        <dbReference type="SAM" id="SignalP"/>
    </source>
</evidence>
<dbReference type="Gene3D" id="2.30.30.40">
    <property type="entry name" value="SH3 Domains"/>
    <property type="match status" value="1"/>
</dbReference>